<feature type="transmembrane region" description="Helical" evidence="11">
    <location>
        <begin position="824"/>
        <end position="843"/>
    </location>
</feature>
<dbReference type="RefSeq" id="WP_278058167.1">
    <property type="nucleotide sequence ID" value="NZ_CP121247.1"/>
</dbReference>
<feature type="transmembrane region" description="Helical" evidence="11">
    <location>
        <begin position="254"/>
        <end position="280"/>
    </location>
</feature>
<feature type="domain" description="MrpA C-terminal/MbhE" evidence="16">
    <location>
        <begin position="769"/>
        <end position="841"/>
    </location>
</feature>
<dbReference type="PRINTS" id="PR01435">
    <property type="entry name" value="NPOXDRDTASE5"/>
</dbReference>
<feature type="domain" description="MrpA C-terminal/MbhD" evidence="15">
    <location>
        <begin position="688"/>
        <end position="751"/>
    </location>
</feature>
<evidence type="ECO:0000259" key="13">
    <source>
        <dbReference type="Pfam" id="PF00662"/>
    </source>
</evidence>
<keyword evidence="8 11" id="KW-0472">Membrane</keyword>
<evidence type="ECO:0000256" key="4">
    <source>
        <dbReference type="ARBA" id="ARBA00022475"/>
    </source>
</evidence>
<evidence type="ECO:0000256" key="10">
    <source>
        <dbReference type="SAM" id="MobiDB-lite"/>
    </source>
</evidence>
<feature type="transmembrane region" description="Helical" evidence="11">
    <location>
        <begin position="1073"/>
        <end position="1097"/>
    </location>
</feature>
<keyword evidence="7" id="KW-0406">Ion transport</keyword>
<keyword evidence="5 9" id="KW-0812">Transmembrane</keyword>
<feature type="transmembrane region" description="Helical" evidence="11">
    <location>
        <begin position="646"/>
        <end position="667"/>
    </location>
</feature>
<feature type="transmembrane region" description="Helical" evidence="11">
    <location>
        <begin position="679"/>
        <end position="698"/>
    </location>
</feature>
<dbReference type="InterPro" id="IPR001750">
    <property type="entry name" value="ND/Mrp_TM"/>
</dbReference>
<dbReference type="InterPro" id="IPR050616">
    <property type="entry name" value="CPA3_Na-H_Antiporter_A"/>
</dbReference>
<dbReference type="InterPro" id="IPR046806">
    <property type="entry name" value="MrpA_C/MbhE"/>
</dbReference>
<dbReference type="EMBL" id="JAUSQW010000001">
    <property type="protein sequence ID" value="MDP9800731.1"/>
    <property type="molecule type" value="Genomic_DNA"/>
</dbReference>
<keyword evidence="6 11" id="KW-1133">Transmembrane helix</keyword>
<evidence type="ECO:0000256" key="7">
    <source>
        <dbReference type="ARBA" id="ARBA00023065"/>
    </source>
</evidence>
<sequence length="1200" mass="123326">MLFILALFALAALLAPLVMRRGRLGFVALAAVPALAFGYVATRGPEVFAAARGIIDPAKLAPWPHALADVGAHGASNAQATAAVGGAPANVFPVENWAWAPQVHLELTFQLDVLSWVMALIVTGVGTLVLVYSTRYFSSSAAGLGRFAAVFTGFAGAMLGLVTTDNTLALYMFWELTTVFSFLLIGHSFSKPASRRAAMQALTVTTTGGLAMLAGIVILGQVPGGSYRLSELVAAAQAGTLGQAALAVESASPALIATAVALVLAGAVSKSALVPFHFWLPAAMAAPTPVSAYLHSSAMVKAGVYLVARLAPGFSELAVWQWIVVPLGIYTLMLGGYRALKQYDLKLVLAFGTVSQLGLITLMVGYGTAAMMLAGLAMLVAHSLFKAALFLSVGQVDWATGTRDLRKLFGVGSAMWPTAGAAALAGASMAGLPGFAGFVAKEGALTALVGGGALDTVTWAAIAAGSALTVAYTLRYWFGAFTSWGYVPDAGVSDVAEPATPYDPPAGETPVRETHAIMTAPILVLAGASLAFGLAGSVLDRVLAPHALAGFAPGGFAGYALTHGGIVGENVPHLTPAIHFGWPLAISAAVWAAGALIFAGTALIEKVTRRLEFPLSASGAYANTIRGLENASGVTTALTQRGSLPAYIATMMVFILVAASGALLIIGPGHWPELRAWDSPAQAVVVAITALAAILGARARHRMKAVLLLGIAGYGVALVYELYGAPDLALTQVLVETMSLVVFVLVLRRLPAYFSNRPLALTRWWRIGLGAAAGLAVAVIGALAAGARVATPIARDFHDLAYSHGYGKNIVNVTLVDIRAWDTMGELTVLVACAIGISSLLFIRDRVGRVDRLRNVAIPVDVRERAGFRREADFGDAGARARDGDAGGSVRGASAGGATGRLFWGNRGLQESPAHAADSGAAAAPARSSDTNRAPASAAATTSGAVPTSGGRARLWLVGTEALREGSRSVILEIGTRVIYHAILVVSVFFLFSGHNQPGGGFAGGLLAGIALTIRYLAAGRYELGAAVPLHPGHLMGSGLVIAGAAALAPLALGGTILQTAKLDFVLPAFGHVHLATAIFFDIGVYLVVVGLILDVLRSLGAEIDRHGELEGIGDDDAVRLTPAADSRLERFDAATAAGAEGTSESSVLGGHKILGGKIGARPNIEADPRKNEPIFYVGEVSGEQSPEGPAGAAKEGGAR</sequence>
<dbReference type="InterPro" id="IPR025383">
    <property type="entry name" value="MrpA_C/MbhD"/>
</dbReference>
<feature type="transmembrane region" description="Helical" evidence="11">
    <location>
        <begin position="347"/>
        <end position="366"/>
    </location>
</feature>
<feature type="transmembrane region" description="Helical" evidence="11">
    <location>
        <begin position="201"/>
        <end position="222"/>
    </location>
</feature>
<dbReference type="NCBIfam" id="NF009284">
    <property type="entry name" value="PRK12644.1"/>
    <property type="match status" value="1"/>
</dbReference>
<evidence type="ECO:0000256" key="5">
    <source>
        <dbReference type="ARBA" id="ARBA00022692"/>
    </source>
</evidence>
<evidence type="ECO:0000256" key="11">
    <source>
        <dbReference type="SAM" id="Phobius"/>
    </source>
</evidence>
<dbReference type="PRINTS" id="PR01434">
    <property type="entry name" value="NADHDHGNASE5"/>
</dbReference>
<feature type="transmembrane region" description="Helical" evidence="11">
    <location>
        <begin position="767"/>
        <end position="787"/>
    </location>
</feature>
<feature type="transmembrane region" description="Helical" evidence="11">
    <location>
        <begin position="978"/>
        <end position="995"/>
    </location>
</feature>
<evidence type="ECO:0000256" key="8">
    <source>
        <dbReference type="ARBA" id="ARBA00023136"/>
    </source>
</evidence>
<reference evidence="17 18" key="1">
    <citation type="submission" date="2023-07" db="EMBL/GenBank/DDBJ databases">
        <title>Sequencing the genomes of 1000 actinobacteria strains.</title>
        <authorList>
            <person name="Klenk H.-P."/>
        </authorList>
    </citation>
    <scope>NUCLEOTIDE SEQUENCE [LARGE SCALE GENOMIC DNA]</scope>
    <source>
        <strain evidence="17 18">DSM 102162</strain>
    </source>
</reference>
<feature type="transmembrane region" description="Helical" evidence="11">
    <location>
        <begin position="580"/>
        <end position="604"/>
    </location>
</feature>
<feature type="transmembrane region" description="Helical" evidence="11">
    <location>
        <begin position="729"/>
        <end position="747"/>
    </location>
</feature>
<dbReference type="Pfam" id="PF04039">
    <property type="entry name" value="MnhB"/>
    <property type="match status" value="1"/>
</dbReference>
<protein>
    <submittedName>
        <fullName evidence="17">Multicomponent Na+:H+ antiporter subunit A</fullName>
    </submittedName>
</protein>
<feature type="transmembrane region" description="Helical" evidence="11">
    <location>
        <begin position="168"/>
        <end position="189"/>
    </location>
</feature>
<dbReference type="Pfam" id="PF00361">
    <property type="entry name" value="Proton_antipo_M"/>
    <property type="match status" value="1"/>
</dbReference>
<keyword evidence="2" id="KW-0813">Transport</keyword>
<feature type="transmembrane region" description="Helical" evidence="11">
    <location>
        <begin position="113"/>
        <end position="132"/>
    </location>
</feature>
<dbReference type="PANTHER" id="PTHR43373:SF1">
    <property type="entry name" value="NA(+)_H(+) ANTIPORTER SUBUNIT A"/>
    <property type="match status" value="1"/>
</dbReference>
<keyword evidence="3" id="KW-0050">Antiport</keyword>
<dbReference type="Pfam" id="PF20501">
    <property type="entry name" value="MbhE"/>
    <property type="match status" value="1"/>
</dbReference>
<dbReference type="Pfam" id="PF13244">
    <property type="entry name" value="MbhD"/>
    <property type="match status" value="1"/>
</dbReference>
<evidence type="ECO:0000259" key="14">
    <source>
        <dbReference type="Pfam" id="PF04039"/>
    </source>
</evidence>
<dbReference type="Proteomes" id="UP001235966">
    <property type="component" value="Unassembled WGS sequence"/>
</dbReference>
<dbReference type="PANTHER" id="PTHR43373">
    <property type="entry name" value="NA(+)/H(+) ANTIPORTER SUBUNIT"/>
    <property type="match status" value="1"/>
</dbReference>
<dbReference type="Pfam" id="PF00662">
    <property type="entry name" value="Proton_antipo_N"/>
    <property type="match status" value="1"/>
</dbReference>
<feature type="domain" description="NADH:quinone oxidoreductase/Mrp antiporter transmembrane" evidence="12">
    <location>
        <begin position="166"/>
        <end position="455"/>
    </location>
</feature>
<gene>
    <name evidence="17" type="ORF">J2S49_000807</name>
</gene>
<keyword evidence="4" id="KW-1003">Cell membrane</keyword>
<comment type="caution">
    <text evidence="17">The sequence shown here is derived from an EMBL/GenBank/DDBJ whole genome shotgun (WGS) entry which is preliminary data.</text>
</comment>
<comment type="subcellular location">
    <subcellularLocation>
        <location evidence="1">Cell membrane</location>
        <topology evidence="1">Multi-pass membrane protein</topology>
    </subcellularLocation>
    <subcellularLocation>
        <location evidence="9">Membrane</location>
        <topology evidence="9">Multi-pass membrane protein</topology>
    </subcellularLocation>
</comment>
<evidence type="ECO:0000313" key="17">
    <source>
        <dbReference type="EMBL" id="MDP9800731.1"/>
    </source>
</evidence>
<feature type="domain" description="NADH-Ubiquinone oxidoreductase (complex I) chain 5 N-terminal" evidence="13">
    <location>
        <begin position="99"/>
        <end position="147"/>
    </location>
</feature>
<accession>A0ABT9NBE4</accession>
<feature type="transmembrane region" description="Helical" evidence="11">
    <location>
        <begin position="144"/>
        <end position="162"/>
    </location>
</feature>
<evidence type="ECO:0000259" key="12">
    <source>
        <dbReference type="Pfam" id="PF00361"/>
    </source>
</evidence>
<feature type="transmembrane region" description="Helical" evidence="11">
    <location>
        <begin position="705"/>
        <end position="723"/>
    </location>
</feature>
<feature type="region of interest" description="Disordered" evidence="10">
    <location>
        <begin position="913"/>
        <end position="949"/>
    </location>
</feature>
<feature type="region of interest" description="Disordered" evidence="10">
    <location>
        <begin position="1179"/>
        <end position="1200"/>
    </location>
</feature>
<feature type="transmembrane region" description="Helical" evidence="11">
    <location>
        <begin position="1001"/>
        <end position="1018"/>
    </location>
</feature>
<feature type="compositionally biased region" description="Low complexity" evidence="10">
    <location>
        <begin position="1187"/>
        <end position="1200"/>
    </location>
</feature>
<evidence type="ECO:0000256" key="6">
    <source>
        <dbReference type="ARBA" id="ARBA00022989"/>
    </source>
</evidence>
<evidence type="ECO:0000259" key="15">
    <source>
        <dbReference type="Pfam" id="PF13244"/>
    </source>
</evidence>
<feature type="transmembrane region" description="Helical" evidence="11">
    <location>
        <begin position="317"/>
        <end position="335"/>
    </location>
</feature>
<feature type="transmembrane region" description="Helical" evidence="11">
    <location>
        <begin position="522"/>
        <end position="539"/>
    </location>
</feature>
<feature type="transmembrane region" description="Helical" evidence="11">
    <location>
        <begin position="414"/>
        <end position="436"/>
    </location>
</feature>
<keyword evidence="18" id="KW-1185">Reference proteome</keyword>
<feature type="transmembrane region" description="Helical" evidence="11">
    <location>
        <begin position="456"/>
        <end position="474"/>
    </location>
</feature>
<dbReference type="InterPro" id="IPR001516">
    <property type="entry name" value="Proton_antipo_N"/>
</dbReference>
<proteinExistence type="predicted"/>
<evidence type="ECO:0000256" key="1">
    <source>
        <dbReference type="ARBA" id="ARBA00004651"/>
    </source>
</evidence>
<evidence type="ECO:0000313" key="18">
    <source>
        <dbReference type="Proteomes" id="UP001235966"/>
    </source>
</evidence>
<organism evidence="17 18">
    <name type="scientific">Arcanobacterium wilhelmae</name>
    <dbReference type="NCBI Taxonomy" id="1803177"/>
    <lineage>
        <taxon>Bacteria</taxon>
        <taxon>Bacillati</taxon>
        <taxon>Actinomycetota</taxon>
        <taxon>Actinomycetes</taxon>
        <taxon>Actinomycetales</taxon>
        <taxon>Actinomycetaceae</taxon>
        <taxon>Arcanobacterium</taxon>
    </lineage>
</organism>
<evidence type="ECO:0000256" key="9">
    <source>
        <dbReference type="RuleBase" id="RU000320"/>
    </source>
</evidence>
<feature type="transmembrane region" description="Helical" evidence="11">
    <location>
        <begin position="1039"/>
        <end position="1061"/>
    </location>
</feature>
<evidence type="ECO:0000259" key="16">
    <source>
        <dbReference type="Pfam" id="PF20501"/>
    </source>
</evidence>
<dbReference type="InterPro" id="IPR007182">
    <property type="entry name" value="MnhB"/>
</dbReference>
<evidence type="ECO:0000256" key="2">
    <source>
        <dbReference type="ARBA" id="ARBA00022448"/>
    </source>
</evidence>
<name>A0ABT9NBE4_9ACTO</name>
<feature type="domain" description="Na+/H+ antiporter MnhB subunit-related protein" evidence="14">
    <location>
        <begin position="971"/>
        <end position="1094"/>
    </location>
</feature>
<evidence type="ECO:0000256" key="3">
    <source>
        <dbReference type="ARBA" id="ARBA00022449"/>
    </source>
</evidence>